<keyword evidence="2" id="KW-0282">Flagellum</keyword>
<dbReference type="RefSeq" id="WP_013450351.1">
    <property type="nucleotide sequence ID" value="NC_014758.1"/>
</dbReference>
<dbReference type="InterPro" id="IPR019301">
    <property type="entry name" value="Flagellar_prot_FlgJ_N"/>
</dbReference>
<gene>
    <name evidence="2" type="ordered locus">Calni_0221</name>
</gene>
<dbReference type="HOGENOM" id="CLU_155700_0_4_0"/>
<keyword evidence="2" id="KW-0969">Cilium</keyword>
<dbReference type="KEGG" id="cni:Calni_0221"/>
<reference evidence="2 3" key="2">
    <citation type="journal article" date="2011" name="Stand. Genomic Sci.">
        <title>Complete genome sequence of Calditerrivibrio nitroreducens type strain (Yu37-1).</title>
        <authorList>
            <person name="Pitluck S."/>
            <person name="Sikorski J."/>
            <person name="Zeytun A."/>
            <person name="Lapidus A."/>
            <person name="Nolan M."/>
            <person name="Lucas S."/>
            <person name="Hammon N."/>
            <person name="Deshpande S."/>
            <person name="Cheng J.F."/>
            <person name="Tapia R."/>
            <person name="Han C."/>
            <person name="Goodwin L."/>
            <person name="Liolios K."/>
            <person name="Pagani I."/>
            <person name="Ivanova N."/>
            <person name="Mavromatis K."/>
            <person name="Pati A."/>
            <person name="Chen A."/>
            <person name="Palaniappan K."/>
            <person name="Hauser L."/>
            <person name="Chang Y.J."/>
            <person name="Jeffries C.D."/>
            <person name="Detter J.C."/>
            <person name="Brambilla E."/>
            <person name="Djao O.D."/>
            <person name="Rohde M."/>
            <person name="Spring S."/>
            <person name="Goker M."/>
            <person name="Woyke T."/>
            <person name="Bristow J."/>
            <person name="Eisen J.A."/>
            <person name="Markowitz V."/>
            <person name="Hugenholtz P."/>
            <person name="Kyrpides N.C."/>
            <person name="Klenk H.P."/>
            <person name="Land M."/>
        </authorList>
    </citation>
    <scope>NUCLEOTIDE SEQUENCE [LARGE SCALE GENOMIC DNA]</scope>
    <source>
        <strain evidence="3">DSM 19672 / NBRC 101217 / Yu37-1</strain>
    </source>
</reference>
<protein>
    <submittedName>
        <fullName evidence="2">Flagellar protein FlgJ</fullName>
    </submittedName>
</protein>
<dbReference type="STRING" id="768670.Calni_0221"/>
<proteinExistence type="predicted"/>
<sequence>MNNINSQYITNNKEKLQIKNFMNMDREKQLKQACEDFEALFYDMVMKTARKTVSNDGIIKRSFGEEVFTEMLDSKFSEEIAKSTKGGLKDILFNQLKATINQSYNQDLKNKAGKNYPGIMA</sequence>
<dbReference type="AlphaFoldDB" id="E4TJH2"/>
<organism evidence="2 3">
    <name type="scientific">Calditerrivibrio nitroreducens (strain DSM 19672 / NBRC 101217 / Yu37-1)</name>
    <dbReference type="NCBI Taxonomy" id="768670"/>
    <lineage>
        <taxon>Bacteria</taxon>
        <taxon>Pseudomonadati</taxon>
        <taxon>Deferribacterota</taxon>
        <taxon>Deferribacteres</taxon>
        <taxon>Deferribacterales</taxon>
        <taxon>Calditerrivibrionaceae</taxon>
    </lineage>
</organism>
<evidence type="ECO:0000259" key="1">
    <source>
        <dbReference type="Pfam" id="PF10135"/>
    </source>
</evidence>
<accession>E4TJH2</accession>
<evidence type="ECO:0000313" key="3">
    <source>
        <dbReference type="Proteomes" id="UP000007039"/>
    </source>
</evidence>
<evidence type="ECO:0000313" key="2">
    <source>
        <dbReference type="EMBL" id="ADR18134.1"/>
    </source>
</evidence>
<dbReference type="Proteomes" id="UP000007039">
    <property type="component" value="Chromosome"/>
</dbReference>
<reference key="1">
    <citation type="submission" date="2010-11" db="EMBL/GenBank/DDBJ databases">
        <title>The complete genome of chromosome of Calditerrivibrio nitroreducens DSM 19672.</title>
        <authorList>
            <consortium name="US DOE Joint Genome Institute (JGI-PGF)"/>
            <person name="Lucas S."/>
            <person name="Copeland A."/>
            <person name="Lapidus A."/>
            <person name="Bruce D."/>
            <person name="Goodwin L."/>
            <person name="Pitluck S."/>
            <person name="Kyrpides N."/>
            <person name="Mavromatis K."/>
            <person name="Ivanova N."/>
            <person name="Mikhailova N."/>
            <person name="Zeytun A."/>
            <person name="Brettin T."/>
            <person name="Detter J.C."/>
            <person name="Tapia R."/>
            <person name="Han C."/>
            <person name="Land M."/>
            <person name="Hauser L."/>
            <person name="Markowitz V."/>
            <person name="Cheng J.-F."/>
            <person name="Hugenholtz P."/>
            <person name="Woyke T."/>
            <person name="Wu D."/>
            <person name="Spring S."/>
            <person name="Schroeder M."/>
            <person name="Brambilla E."/>
            <person name="Klenk H.-P."/>
            <person name="Eisen J.A."/>
        </authorList>
    </citation>
    <scope>NUCLEOTIDE SEQUENCE [LARGE SCALE GENOMIC DNA]</scope>
    <source>
        <strain>DSM 19672</strain>
    </source>
</reference>
<feature type="domain" description="Flagellar protein FlgJ N-terminal" evidence="1">
    <location>
        <begin position="47"/>
        <end position="95"/>
    </location>
</feature>
<dbReference type="eggNOG" id="COG3951">
    <property type="taxonomic scope" value="Bacteria"/>
</dbReference>
<keyword evidence="2" id="KW-0966">Cell projection</keyword>
<keyword evidence="3" id="KW-1185">Reference proteome</keyword>
<dbReference type="Pfam" id="PF10135">
    <property type="entry name" value="Rod-binding"/>
    <property type="match status" value="1"/>
</dbReference>
<dbReference type="OrthoDB" id="9796740at2"/>
<name>E4TJH2_CALNY</name>
<dbReference type="EMBL" id="CP002347">
    <property type="protein sequence ID" value="ADR18134.1"/>
    <property type="molecule type" value="Genomic_DNA"/>
</dbReference>